<dbReference type="GO" id="GO:0060261">
    <property type="term" value="P:positive regulation of transcription initiation by RNA polymerase II"/>
    <property type="evidence" value="ECO:0007669"/>
    <property type="project" value="InterPro"/>
</dbReference>
<protein>
    <submittedName>
        <fullName evidence="9">Activated RNA polymerase II transcriptional coactivator p15</fullName>
    </submittedName>
</protein>
<evidence type="ECO:0000256" key="4">
    <source>
        <dbReference type="ARBA" id="ARBA00023125"/>
    </source>
</evidence>
<evidence type="ECO:0000256" key="7">
    <source>
        <dbReference type="SAM" id="MobiDB-lite"/>
    </source>
</evidence>
<keyword evidence="5" id="KW-0804">Transcription</keyword>
<gene>
    <name evidence="9" type="ORF">QTG54_013674</name>
</gene>
<dbReference type="EMBL" id="JATAAI010000033">
    <property type="protein sequence ID" value="KAK1735511.1"/>
    <property type="molecule type" value="Genomic_DNA"/>
</dbReference>
<accession>A0AAD8XY93</accession>
<feature type="domain" description="Transcriptional coactivator p15 (PC4) C-terminal" evidence="8">
    <location>
        <begin position="50"/>
        <end position="98"/>
    </location>
</feature>
<dbReference type="SUPFAM" id="SSF54447">
    <property type="entry name" value="ssDNA-binding transcriptional regulator domain"/>
    <property type="match status" value="1"/>
</dbReference>
<evidence type="ECO:0000256" key="3">
    <source>
        <dbReference type="ARBA" id="ARBA00023015"/>
    </source>
</evidence>
<dbReference type="Proteomes" id="UP001224775">
    <property type="component" value="Unassembled WGS sequence"/>
</dbReference>
<evidence type="ECO:0000256" key="1">
    <source>
        <dbReference type="ARBA" id="ARBA00004123"/>
    </source>
</evidence>
<dbReference type="InterPro" id="IPR003173">
    <property type="entry name" value="PC4_C"/>
</dbReference>
<proteinExistence type="inferred from homology"/>
<dbReference type="InterPro" id="IPR045125">
    <property type="entry name" value="Sub1/Tcp4-like"/>
</dbReference>
<name>A0AAD8XY93_9STRA</name>
<evidence type="ECO:0000256" key="6">
    <source>
        <dbReference type="ARBA" id="ARBA00023242"/>
    </source>
</evidence>
<evidence type="ECO:0000313" key="10">
    <source>
        <dbReference type="Proteomes" id="UP001224775"/>
    </source>
</evidence>
<dbReference type="InterPro" id="IPR009044">
    <property type="entry name" value="ssDNA-bd_transcriptional_reg"/>
</dbReference>
<feature type="compositionally biased region" description="Basic and acidic residues" evidence="7">
    <location>
        <begin position="1"/>
        <end position="20"/>
    </location>
</feature>
<feature type="region of interest" description="Disordered" evidence="7">
    <location>
        <begin position="1"/>
        <end position="46"/>
    </location>
</feature>
<keyword evidence="10" id="KW-1185">Reference proteome</keyword>
<evidence type="ECO:0000256" key="2">
    <source>
        <dbReference type="ARBA" id="ARBA00009001"/>
    </source>
</evidence>
<dbReference type="GO" id="GO:0003677">
    <property type="term" value="F:DNA binding"/>
    <property type="evidence" value="ECO:0007669"/>
    <property type="project" value="UniProtKB-KW"/>
</dbReference>
<organism evidence="9 10">
    <name type="scientific">Skeletonema marinoi</name>
    <dbReference type="NCBI Taxonomy" id="267567"/>
    <lineage>
        <taxon>Eukaryota</taxon>
        <taxon>Sar</taxon>
        <taxon>Stramenopiles</taxon>
        <taxon>Ochrophyta</taxon>
        <taxon>Bacillariophyta</taxon>
        <taxon>Coscinodiscophyceae</taxon>
        <taxon>Thalassiosirophycidae</taxon>
        <taxon>Thalassiosirales</taxon>
        <taxon>Skeletonemataceae</taxon>
        <taxon>Skeletonema</taxon>
        <taxon>Skeletonema marinoi-dohrnii complex</taxon>
    </lineage>
</organism>
<keyword evidence="4" id="KW-0238">DNA-binding</keyword>
<dbReference type="Pfam" id="PF02229">
    <property type="entry name" value="PC4"/>
    <property type="match status" value="1"/>
</dbReference>
<dbReference type="Gene3D" id="2.30.31.10">
    <property type="entry name" value="Transcriptional Coactivator Pc4, Chain A"/>
    <property type="match status" value="1"/>
</dbReference>
<evidence type="ECO:0000259" key="8">
    <source>
        <dbReference type="Pfam" id="PF02229"/>
    </source>
</evidence>
<sequence>MPKDDKSSEPVAKKVKRQEAEEGEEGSVDESSATEVKRNSDGEAYFDLGSSKKRCTVRTWKKNVLVDIREFYEKNDQYLPGKKGISLTLEQYEALKAAILDGSVDKQIEEMGK</sequence>
<dbReference type="GO" id="GO:0005634">
    <property type="term" value="C:nucleus"/>
    <property type="evidence" value="ECO:0007669"/>
    <property type="project" value="UniProtKB-SubCell"/>
</dbReference>
<comment type="subcellular location">
    <subcellularLocation>
        <location evidence="1">Nucleus</location>
    </subcellularLocation>
</comment>
<comment type="similarity">
    <text evidence="2">Belongs to the transcriptional coactivator PC4 family.</text>
</comment>
<comment type="caution">
    <text evidence="9">The sequence shown here is derived from an EMBL/GenBank/DDBJ whole genome shotgun (WGS) entry which is preliminary data.</text>
</comment>
<dbReference type="PANTHER" id="PTHR13215">
    <property type="entry name" value="RNA POLYMERASE II TRANSCRIPTIONAL COACTIVATOR"/>
    <property type="match status" value="1"/>
</dbReference>
<keyword evidence="6" id="KW-0539">Nucleus</keyword>
<dbReference type="GO" id="GO:0003713">
    <property type="term" value="F:transcription coactivator activity"/>
    <property type="evidence" value="ECO:0007669"/>
    <property type="project" value="InterPro"/>
</dbReference>
<evidence type="ECO:0000256" key="5">
    <source>
        <dbReference type="ARBA" id="ARBA00023163"/>
    </source>
</evidence>
<evidence type="ECO:0000313" key="9">
    <source>
        <dbReference type="EMBL" id="KAK1735511.1"/>
    </source>
</evidence>
<keyword evidence="3" id="KW-0805">Transcription regulation</keyword>
<dbReference type="AlphaFoldDB" id="A0AAD8XY93"/>
<reference evidence="9" key="1">
    <citation type="submission" date="2023-06" db="EMBL/GenBank/DDBJ databases">
        <title>Survivors Of The Sea: Transcriptome response of Skeletonema marinoi to long-term dormancy.</title>
        <authorList>
            <person name="Pinder M.I.M."/>
            <person name="Kourtchenko O."/>
            <person name="Robertson E.K."/>
            <person name="Larsson T."/>
            <person name="Maumus F."/>
            <person name="Osuna-Cruz C.M."/>
            <person name="Vancaester E."/>
            <person name="Stenow R."/>
            <person name="Vandepoele K."/>
            <person name="Ploug H."/>
            <person name="Bruchert V."/>
            <person name="Godhe A."/>
            <person name="Topel M."/>
        </authorList>
    </citation>
    <scope>NUCLEOTIDE SEQUENCE</scope>
    <source>
        <strain evidence="9">R05AC</strain>
    </source>
</reference>